<dbReference type="InterPro" id="IPR018845">
    <property type="entry name" value="Initiator-bd"/>
</dbReference>
<dbReference type="Proteomes" id="UP001470230">
    <property type="component" value="Unassembled WGS sequence"/>
</dbReference>
<evidence type="ECO:0000313" key="3">
    <source>
        <dbReference type="Proteomes" id="UP001470230"/>
    </source>
</evidence>
<comment type="caution">
    <text evidence="2">The sequence shown here is derived from an EMBL/GenBank/DDBJ whole genome shotgun (WGS) entry which is preliminary data.</text>
</comment>
<dbReference type="EMBL" id="JAPFFF010000005">
    <property type="protein sequence ID" value="KAK8890324.1"/>
    <property type="molecule type" value="Genomic_DNA"/>
</dbReference>
<proteinExistence type="predicted"/>
<protein>
    <recommendedName>
        <fullName evidence="1">Initiator binding domain-containing protein</fullName>
    </recommendedName>
</protein>
<feature type="domain" description="Initiator binding" evidence="1">
    <location>
        <begin position="26"/>
        <end position="151"/>
    </location>
</feature>
<evidence type="ECO:0000313" key="2">
    <source>
        <dbReference type="EMBL" id="KAK8890324.1"/>
    </source>
</evidence>
<dbReference type="Pfam" id="PF10416">
    <property type="entry name" value="IBD"/>
    <property type="match status" value="1"/>
</dbReference>
<gene>
    <name evidence="2" type="ORF">M9Y10_035098</name>
</gene>
<keyword evidence="3" id="KW-1185">Reference proteome</keyword>
<organism evidence="2 3">
    <name type="scientific">Tritrichomonas musculus</name>
    <dbReference type="NCBI Taxonomy" id="1915356"/>
    <lineage>
        <taxon>Eukaryota</taxon>
        <taxon>Metamonada</taxon>
        <taxon>Parabasalia</taxon>
        <taxon>Tritrichomonadida</taxon>
        <taxon>Tritrichomonadidae</taxon>
        <taxon>Tritrichomonas</taxon>
    </lineage>
</organism>
<evidence type="ECO:0000259" key="1">
    <source>
        <dbReference type="Pfam" id="PF10416"/>
    </source>
</evidence>
<accession>A0ABR2KGQ6</accession>
<sequence>MNSTNNCTIQPINEKEMPFYSIISPSDQFQYQELRRRLSSNENRYNRNKKIESFQESIEDIKKFCIRNDEDDWKRFLICGICWIDDGICINTRRLQYLLGKSKSSINGSLQKMDYITIPAKGTDADPLLKVIPFLKNKFEEQRQWTIRKIPSKSQVESQNNNTIKPTCHHCKLKDNSNDSEKINDPPIRKPCAFGCTCGCDCKFNGEAEHPCTCIYPDDSYEYGKDVCHCEKIAGMAQMQPIVYDETLN</sequence>
<reference evidence="2 3" key="1">
    <citation type="submission" date="2024-04" db="EMBL/GenBank/DDBJ databases">
        <title>Tritrichomonas musculus Genome.</title>
        <authorList>
            <person name="Alves-Ferreira E."/>
            <person name="Grigg M."/>
            <person name="Lorenzi H."/>
            <person name="Galac M."/>
        </authorList>
    </citation>
    <scope>NUCLEOTIDE SEQUENCE [LARGE SCALE GENOMIC DNA]</scope>
    <source>
        <strain evidence="2 3">EAF2021</strain>
    </source>
</reference>
<name>A0ABR2KGQ6_9EUKA</name>